<dbReference type="InterPro" id="IPR002549">
    <property type="entry name" value="AI-2E-like"/>
</dbReference>
<keyword evidence="8" id="KW-1185">Reference proteome</keyword>
<evidence type="ECO:0000256" key="2">
    <source>
        <dbReference type="ARBA" id="ARBA00009773"/>
    </source>
</evidence>
<feature type="transmembrane region" description="Helical" evidence="6">
    <location>
        <begin position="219"/>
        <end position="238"/>
    </location>
</feature>
<evidence type="ECO:0000256" key="3">
    <source>
        <dbReference type="ARBA" id="ARBA00022692"/>
    </source>
</evidence>
<comment type="caution">
    <text evidence="7">The sequence shown here is derived from an EMBL/GenBank/DDBJ whole genome shotgun (WGS) entry which is preliminary data.</text>
</comment>
<accession>A0A0L0W8U3</accession>
<name>A0A0L0W8U3_GOTPU</name>
<dbReference type="GO" id="GO:0016020">
    <property type="term" value="C:membrane"/>
    <property type="evidence" value="ECO:0007669"/>
    <property type="project" value="UniProtKB-SubCell"/>
</dbReference>
<dbReference type="PATRIC" id="fig|1503.3.peg.461"/>
<keyword evidence="3 6" id="KW-0812">Transmembrane</keyword>
<dbReference type="InterPro" id="IPR014227">
    <property type="entry name" value="YtvI-like"/>
</dbReference>
<dbReference type="Proteomes" id="UP000037267">
    <property type="component" value="Unassembled WGS sequence"/>
</dbReference>
<comment type="subcellular location">
    <subcellularLocation>
        <location evidence="1">Membrane</location>
        <topology evidence="1">Multi-pass membrane protein</topology>
    </subcellularLocation>
</comment>
<evidence type="ECO:0000256" key="6">
    <source>
        <dbReference type="SAM" id="Phobius"/>
    </source>
</evidence>
<dbReference type="AlphaFoldDB" id="A0A0L0W8U3"/>
<evidence type="ECO:0000256" key="4">
    <source>
        <dbReference type="ARBA" id="ARBA00022989"/>
    </source>
</evidence>
<sequence length="349" mass="39040">MNMFNEDFKSKLIKTIIFLAIYTVLFALFFSTLSYTLPFVLAFSIAIFTKPLTRFLKKKLRFSNGISAFISTVIVFAIILSIISVILLKIVKEGRLLIQSLPDFDTISAYIETYVSKFNSYYAKIDFSTVQKFYNELISVVSRTLDITVSLVNKVLSLILGLPLLLMIAFITFLSTYFFSKDMPDIENKVLSIFSPSGKEQMKSVIKESGAMLTGYIKAYASIISLTFVETFIGFSILKIDYALILSILSAVVDVLPVLGVGSVYVPLAIIYYFLGKKFISIGLLILFVIVSIVRQVVEPKLVSTNLGIHPVFILAAIFIGLKAYGFLGMIYLIGLVVLYKVFTKVKIL</sequence>
<evidence type="ECO:0000313" key="8">
    <source>
        <dbReference type="Proteomes" id="UP000037267"/>
    </source>
</evidence>
<reference evidence="8" key="1">
    <citation type="submission" date="2015-07" db="EMBL/GenBank/DDBJ databases">
        <title>Draft genome sequence of the purine-degrading Gottschalkia purinilyticum DSM 1384 (formerly Clostridium purinilyticum).</title>
        <authorList>
            <person name="Poehlein A."/>
            <person name="Schiel-Bengelsdorf B."/>
            <person name="Bengelsdorf F.R."/>
            <person name="Daniel R."/>
            <person name="Duerre P."/>
        </authorList>
    </citation>
    <scope>NUCLEOTIDE SEQUENCE [LARGE SCALE GENOMIC DNA]</scope>
    <source>
        <strain evidence="8">DSM 1384</strain>
    </source>
</reference>
<protein>
    <submittedName>
        <fullName evidence="7">Sporulation integral membrane protein YtvI</fullName>
    </submittedName>
</protein>
<feature type="transmembrane region" description="Helical" evidence="6">
    <location>
        <begin position="155"/>
        <end position="179"/>
    </location>
</feature>
<comment type="similarity">
    <text evidence="2">Belongs to the autoinducer-2 exporter (AI-2E) (TC 2.A.86) family.</text>
</comment>
<feature type="transmembrane region" description="Helical" evidence="6">
    <location>
        <begin position="12"/>
        <end position="30"/>
    </location>
</feature>
<dbReference type="RefSeq" id="WP_050356017.1">
    <property type="nucleotide sequence ID" value="NZ_LGSS01000013.1"/>
</dbReference>
<dbReference type="PANTHER" id="PTHR21716">
    <property type="entry name" value="TRANSMEMBRANE PROTEIN"/>
    <property type="match status" value="1"/>
</dbReference>
<keyword evidence="5 6" id="KW-0472">Membrane</keyword>
<evidence type="ECO:0000256" key="5">
    <source>
        <dbReference type="ARBA" id="ARBA00023136"/>
    </source>
</evidence>
<proteinExistence type="inferred from homology"/>
<feature type="transmembrane region" description="Helical" evidence="6">
    <location>
        <begin position="310"/>
        <end position="340"/>
    </location>
</feature>
<keyword evidence="4 6" id="KW-1133">Transmembrane helix</keyword>
<dbReference type="GO" id="GO:0055085">
    <property type="term" value="P:transmembrane transport"/>
    <property type="evidence" value="ECO:0007669"/>
    <property type="project" value="TreeGrafter"/>
</dbReference>
<evidence type="ECO:0000256" key="1">
    <source>
        <dbReference type="ARBA" id="ARBA00004141"/>
    </source>
</evidence>
<dbReference type="PANTHER" id="PTHR21716:SF68">
    <property type="entry name" value="TRANSPORT PROTEIN YTVI-RELATED"/>
    <property type="match status" value="1"/>
</dbReference>
<evidence type="ECO:0000313" key="7">
    <source>
        <dbReference type="EMBL" id="KNF07725.1"/>
    </source>
</evidence>
<dbReference type="OrthoDB" id="9774361at2"/>
<dbReference type="EMBL" id="LGSS01000013">
    <property type="protein sequence ID" value="KNF07725.1"/>
    <property type="molecule type" value="Genomic_DNA"/>
</dbReference>
<gene>
    <name evidence="7" type="primary">ytvI</name>
    <name evidence="7" type="ORF">CLPU_13c00670</name>
</gene>
<feature type="transmembrane region" description="Helical" evidence="6">
    <location>
        <begin position="279"/>
        <end position="298"/>
    </location>
</feature>
<dbReference type="NCBIfam" id="TIGR02872">
    <property type="entry name" value="spore_ytvI"/>
    <property type="match status" value="1"/>
</dbReference>
<organism evidence="7 8">
    <name type="scientific">Gottschalkia purinilytica</name>
    <name type="common">Clostridium purinilyticum</name>
    <dbReference type="NCBI Taxonomy" id="1503"/>
    <lineage>
        <taxon>Bacteria</taxon>
        <taxon>Bacillati</taxon>
        <taxon>Bacillota</taxon>
        <taxon>Tissierellia</taxon>
        <taxon>Tissierellales</taxon>
        <taxon>Gottschalkiaceae</taxon>
        <taxon>Gottschalkia</taxon>
    </lineage>
</organism>
<feature type="transmembrane region" description="Helical" evidence="6">
    <location>
        <begin position="244"/>
        <end position="272"/>
    </location>
</feature>
<feature type="transmembrane region" description="Helical" evidence="6">
    <location>
        <begin position="68"/>
        <end position="91"/>
    </location>
</feature>
<dbReference type="Pfam" id="PF01594">
    <property type="entry name" value="AI-2E_transport"/>
    <property type="match status" value="1"/>
</dbReference>